<evidence type="ECO:0000313" key="2">
    <source>
        <dbReference type="Proteomes" id="UP001560267"/>
    </source>
</evidence>
<gene>
    <name evidence="1" type="ORF">AB6A68_04435</name>
</gene>
<dbReference type="RefSeq" id="WP_276945406.1">
    <property type="nucleotide sequence ID" value="NZ_DAHZQU010000187.1"/>
</dbReference>
<sequence>MLTGDIYLTPDPDANDFLKANAFGLLVGMLLDQQIPMERAFSAPYLLDRRLHKHHGLELQPAAIVSLGEEQLVAMFSEKPALHRFPKSMATKCLSVAERIVADYHNDASALWEEASSGSDALLRLQSLNGFGIDKAKIFLALLGKRFHVAPEGWQAASEPFGRADEFRSVADASSPQALEKVRAFKTSMKLAHKTGQRM</sequence>
<dbReference type="NCBIfam" id="TIGR03252">
    <property type="entry name" value="HhH-GPD-type base excision DNA repair protein"/>
    <property type="match status" value="1"/>
</dbReference>
<evidence type="ECO:0000313" key="1">
    <source>
        <dbReference type="EMBL" id="MEX6429082.1"/>
    </source>
</evidence>
<proteinExistence type="predicted"/>
<dbReference type="Proteomes" id="UP001560267">
    <property type="component" value="Unassembled WGS sequence"/>
</dbReference>
<dbReference type="InterPro" id="IPR017658">
    <property type="entry name" value="HhH-GPD_base_excis"/>
</dbReference>
<organism evidence="1 2">
    <name type="scientific">Ferrimicrobium acidiphilum</name>
    <dbReference type="NCBI Taxonomy" id="121039"/>
    <lineage>
        <taxon>Bacteria</taxon>
        <taxon>Bacillati</taxon>
        <taxon>Actinomycetota</taxon>
        <taxon>Acidimicrobiia</taxon>
        <taxon>Acidimicrobiales</taxon>
        <taxon>Acidimicrobiaceae</taxon>
        <taxon>Ferrimicrobium</taxon>
    </lineage>
</organism>
<reference evidence="1 2" key="1">
    <citation type="submission" date="2024-07" db="EMBL/GenBank/DDBJ databases">
        <title>Draft Genome Sequence of Ferrimicrobium acidiphilum Strain YE2023, Isolated from a Pulp of Bioleach Reactor.</title>
        <authorList>
            <person name="Elkina Y.A."/>
            <person name="Bulaeva A.G."/>
            <person name="Beletsky A.V."/>
            <person name="Mardanov A.V."/>
        </authorList>
    </citation>
    <scope>NUCLEOTIDE SEQUENCE [LARGE SCALE GENOMIC DNA]</scope>
    <source>
        <strain evidence="1 2">YE2023</strain>
    </source>
</reference>
<accession>A0ABV3Y0J2</accession>
<comment type="caution">
    <text evidence="1">The sequence shown here is derived from an EMBL/GenBank/DDBJ whole genome shotgun (WGS) entry which is preliminary data.</text>
</comment>
<dbReference type="InterPro" id="IPR011257">
    <property type="entry name" value="DNA_glycosylase"/>
</dbReference>
<protein>
    <submittedName>
        <fullName evidence="1">HhH-GPD-type base excision DNA repair protein</fullName>
    </submittedName>
</protein>
<dbReference type="EMBL" id="JBFSHR010000010">
    <property type="protein sequence ID" value="MEX6429082.1"/>
    <property type="molecule type" value="Genomic_DNA"/>
</dbReference>
<keyword evidence="2" id="KW-1185">Reference proteome</keyword>
<name>A0ABV3Y0J2_9ACTN</name>
<dbReference type="SUPFAM" id="SSF48150">
    <property type="entry name" value="DNA-glycosylase"/>
    <property type="match status" value="1"/>
</dbReference>